<proteinExistence type="predicted"/>
<accession>A0A8K0K125</accession>
<comment type="caution">
    <text evidence="1">The sequence shown here is derived from an EMBL/GenBank/DDBJ whole genome shotgun (WGS) entry which is preliminary data.</text>
</comment>
<evidence type="ECO:0000313" key="2">
    <source>
        <dbReference type="Proteomes" id="UP000792457"/>
    </source>
</evidence>
<dbReference type="Proteomes" id="UP000792457">
    <property type="component" value="Unassembled WGS sequence"/>
</dbReference>
<name>A0A8K0K125_LADFU</name>
<dbReference type="OrthoDB" id="6624148at2759"/>
<protein>
    <submittedName>
        <fullName evidence="1">Uncharacterized protein</fullName>
    </submittedName>
</protein>
<reference evidence="1" key="2">
    <citation type="submission" date="2017-10" db="EMBL/GenBank/DDBJ databases">
        <title>Ladona fulva Genome sequencing and assembly.</title>
        <authorList>
            <person name="Murali S."/>
            <person name="Richards S."/>
            <person name="Bandaranaike D."/>
            <person name="Bellair M."/>
            <person name="Blankenburg K."/>
            <person name="Chao H."/>
            <person name="Dinh H."/>
            <person name="Doddapaneni H."/>
            <person name="Dugan-Rocha S."/>
            <person name="Elkadiri S."/>
            <person name="Gnanaolivu R."/>
            <person name="Hernandez B."/>
            <person name="Skinner E."/>
            <person name="Javaid M."/>
            <person name="Lee S."/>
            <person name="Li M."/>
            <person name="Ming W."/>
            <person name="Munidasa M."/>
            <person name="Muniz J."/>
            <person name="Nguyen L."/>
            <person name="Hughes D."/>
            <person name="Osuji N."/>
            <person name="Pu L.-L."/>
            <person name="Puazo M."/>
            <person name="Qu C."/>
            <person name="Quiroz J."/>
            <person name="Raj R."/>
            <person name="Weissenberger G."/>
            <person name="Xin Y."/>
            <person name="Zou X."/>
            <person name="Han Y."/>
            <person name="Worley K."/>
            <person name="Muzny D."/>
            <person name="Gibbs R."/>
        </authorList>
    </citation>
    <scope>NUCLEOTIDE SEQUENCE</scope>
    <source>
        <strain evidence="1">Sampled in the wild</strain>
    </source>
</reference>
<dbReference type="InterPro" id="IPR036179">
    <property type="entry name" value="Ig-like_dom_sf"/>
</dbReference>
<reference evidence="1" key="1">
    <citation type="submission" date="2013-04" db="EMBL/GenBank/DDBJ databases">
        <authorList>
            <person name="Qu J."/>
            <person name="Murali S.C."/>
            <person name="Bandaranaike D."/>
            <person name="Bellair M."/>
            <person name="Blankenburg K."/>
            <person name="Chao H."/>
            <person name="Dinh H."/>
            <person name="Doddapaneni H."/>
            <person name="Downs B."/>
            <person name="Dugan-Rocha S."/>
            <person name="Elkadiri S."/>
            <person name="Gnanaolivu R.D."/>
            <person name="Hernandez B."/>
            <person name="Javaid M."/>
            <person name="Jayaseelan J.C."/>
            <person name="Lee S."/>
            <person name="Li M."/>
            <person name="Ming W."/>
            <person name="Munidasa M."/>
            <person name="Muniz J."/>
            <person name="Nguyen L."/>
            <person name="Ongeri F."/>
            <person name="Osuji N."/>
            <person name="Pu L.-L."/>
            <person name="Puazo M."/>
            <person name="Qu C."/>
            <person name="Quiroz J."/>
            <person name="Raj R."/>
            <person name="Weissenberger G."/>
            <person name="Xin Y."/>
            <person name="Zou X."/>
            <person name="Han Y."/>
            <person name="Richards S."/>
            <person name="Worley K."/>
            <person name="Muzny D."/>
            <person name="Gibbs R."/>
        </authorList>
    </citation>
    <scope>NUCLEOTIDE SEQUENCE</scope>
    <source>
        <strain evidence="1">Sampled in the wild</strain>
    </source>
</reference>
<dbReference type="SUPFAM" id="SSF48726">
    <property type="entry name" value="Immunoglobulin"/>
    <property type="match status" value="1"/>
</dbReference>
<organism evidence="1 2">
    <name type="scientific">Ladona fulva</name>
    <name type="common">Scarce chaser dragonfly</name>
    <name type="synonym">Libellula fulva</name>
    <dbReference type="NCBI Taxonomy" id="123851"/>
    <lineage>
        <taxon>Eukaryota</taxon>
        <taxon>Metazoa</taxon>
        <taxon>Ecdysozoa</taxon>
        <taxon>Arthropoda</taxon>
        <taxon>Hexapoda</taxon>
        <taxon>Insecta</taxon>
        <taxon>Pterygota</taxon>
        <taxon>Palaeoptera</taxon>
        <taxon>Odonata</taxon>
        <taxon>Epiprocta</taxon>
        <taxon>Anisoptera</taxon>
        <taxon>Libelluloidea</taxon>
        <taxon>Libellulidae</taxon>
        <taxon>Ladona</taxon>
    </lineage>
</organism>
<gene>
    <name evidence="1" type="ORF">J437_LFUL006052</name>
</gene>
<dbReference type="InterPro" id="IPR013783">
    <property type="entry name" value="Ig-like_fold"/>
</dbReference>
<sequence>MNRLIGLRGGQACCHATIALFSTPPCTSVNRLKPGTKRVNVPEGIRIEETKRNRELLGLLFRFFRLPGFRISHLANHSVSVLTYTPKAEDDGKDLTCRAENMKFSGGFVEDRTRLKVFCKYYDGNH</sequence>
<dbReference type="Gene3D" id="2.60.40.10">
    <property type="entry name" value="Immunoglobulins"/>
    <property type="match status" value="1"/>
</dbReference>
<dbReference type="AlphaFoldDB" id="A0A8K0K125"/>
<keyword evidence="2" id="KW-1185">Reference proteome</keyword>
<evidence type="ECO:0000313" key="1">
    <source>
        <dbReference type="EMBL" id="KAG8225657.1"/>
    </source>
</evidence>
<dbReference type="EMBL" id="KZ308246">
    <property type="protein sequence ID" value="KAG8225657.1"/>
    <property type="molecule type" value="Genomic_DNA"/>
</dbReference>